<comment type="caution">
    <text evidence="11">The sequence shown here is derived from an EMBL/GenBank/DDBJ whole genome shotgun (WGS) entry which is preliminary data.</text>
</comment>
<dbReference type="PROSITE" id="PS50217">
    <property type="entry name" value="BZIP"/>
    <property type="match status" value="1"/>
</dbReference>
<proteinExistence type="inferred from homology"/>
<keyword evidence="9" id="KW-1133">Transmembrane helix</keyword>
<dbReference type="InterPro" id="IPR051882">
    <property type="entry name" value="ATF_bZIP_TF"/>
</dbReference>
<dbReference type="GO" id="GO:0000981">
    <property type="term" value="F:DNA-binding transcription factor activity, RNA polymerase II-specific"/>
    <property type="evidence" value="ECO:0007669"/>
    <property type="project" value="TreeGrafter"/>
</dbReference>
<dbReference type="GO" id="GO:0005634">
    <property type="term" value="C:nucleus"/>
    <property type="evidence" value="ECO:0007669"/>
    <property type="project" value="TreeGrafter"/>
</dbReference>
<dbReference type="InterPro" id="IPR004827">
    <property type="entry name" value="bZIP"/>
</dbReference>
<dbReference type="PANTHER" id="PTHR46164">
    <property type="entry name" value="ATF6, ISOFORM C"/>
    <property type="match status" value="1"/>
</dbReference>
<gene>
    <name evidence="11" type="ORF">CBOVIS_LOCUS2775</name>
</gene>
<dbReference type="EMBL" id="CADEPM010000002">
    <property type="protein sequence ID" value="CAB3399690.1"/>
    <property type="molecule type" value="Genomic_DNA"/>
</dbReference>
<feature type="coiled-coil region" evidence="7">
    <location>
        <begin position="151"/>
        <end position="189"/>
    </location>
</feature>
<evidence type="ECO:0000256" key="7">
    <source>
        <dbReference type="SAM" id="Coils"/>
    </source>
</evidence>
<accession>A0A8S1EG67</accession>
<dbReference type="GO" id="GO:0000978">
    <property type="term" value="F:RNA polymerase II cis-regulatory region sequence-specific DNA binding"/>
    <property type="evidence" value="ECO:0007669"/>
    <property type="project" value="TreeGrafter"/>
</dbReference>
<keyword evidence="5" id="KW-0804">Transcription</keyword>
<evidence type="ECO:0000313" key="11">
    <source>
        <dbReference type="EMBL" id="CAB3399690.1"/>
    </source>
</evidence>
<comment type="similarity">
    <text evidence="2">Belongs to the bZIP family. ATF subfamily.</text>
</comment>
<dbReference type="Pfam" id="PF07716">
    <property type="entry name" value="bZIP_2"/>
    <property type="match status" value="1"/>
</dbReference>
<comment type="subcellular location">
    <subcellularLocation>
        <location evidence="1">Membrane</location>
        <topology evidence="1">Single-pass membrane protein</topology>
    </subcellularLocation>
</comment>
<dbReference type="Proteomes" id="UP000494206">
    <property type="component" value="Unassembled WGS sequence"/>
</dbReference>
<evidence type="ECO:0000256" key="4">
    <source>
        <dbReference type="ARBA" id="ARBA00023125"/>
    </source>
</evidence>
<dbReference type="AlphaFoldDB" id="A0A8S1EG67"/>
<dbReference type="OrthoDB" id="644067at2759"/>
<protein>
    <recommendedName>
        <fullName evidence="10">BZIP domain-containing protein</fullName>
    </recommendedName>
</protein>
<feature type="domain" description="BZIP" evidence="10">
    <location>
        <begin position="141"/>
        <end position="194"/>
    </location>
</feature>
<evidence type="ECO:0000256" key="6">
    <source>
        <dbReference type="ARBA" id="ARBA00023242"/>
    </source>
</evidence>
<feature type="transmembrane region" description="Helical" evidence="9">
    <location>
        <begin position="220"/>
        <end position="241"/>
    </location>
</feature>
<keyword evidence="7" id="KW-0175">Coiled coil</keyword>
<keyword evidence="12" id="KW-1185">Reference proteome</keyword>
<evidence type="ECO:0000256" key="8">
    <source>
        <dbReference type="SAM" id="MobiDB-lite"/>
    </source>
</evidence>
<organism evidence="11 12">
    <name type="scientific">Caenorhabditis bovis</name>
    <dbReference type="NCBI Taxonomy" id="2654633"/>
    <lineage>
        <taxon>Eukaryota</taxon>
        <taxon>Metazoa</taxon>
        <taxon>Ecdysozoa</taxon>
        <taxon>Nematoda</taxon>
        <taxon>Chromadorea</taxon>
        <taxon>Rhabditida</taxon>
        <taxon>Rhabditina</taxon>
        <taxon>Rhabditomorpha</taxon>
        <taxon>Rhabditoidea</taxon>
        <taxon>Rhabditidae</taxon>
        <taxon>Peloderinae</taxon>
        <taxon>Caenorhabditis</taxon>
    </lineage>
</organism>
<dbReference type="SMART" id="SM00338">
    <property type="entry name" value="BRLZ"/>
    <property type="match status" value="1"/>
</dbReference>
<keyword evidence="4" id="KW-0238">DNA-binding</keyword>
<dbReference type="Gene3D" id="1.20.5.170">
    <property type="match status" value="1"/>
</dbReference>
<evidence type="ECO:0000256" key="2">
    <source>
        <dbReference type="ARBA" id="ARBA00009050"/>
    </source>
</evidence>
<evidence type="ECO:0000256" key="5">
    <source>
        <dbReference type="ARBA" id="ARBA00023163"/>
    </source>
</evidence>
<dbReference type="SUPFAM" id="SSF57959">
    <property type="entry name" value="Leucine zipper domain"/>
    <property type="match status" value="1"/>
</dbReference>
<evidence type="ECO:0000256" key="9">
    <source>
        <dbReference type="SAM" id="Phobius"/>
    </source>
</evidence>
<dbReference type="GO" id="GO:0030968">
    <property type="term" value="P:endoplasmic reticulum unfolded protein response"/>
    <property type="evidence" value="ECO:0007669"/>
    <property type="project" value="TreeGrafter"/>
</dbReference>
<dbReference type="InterPro" id="IPR046347">
    <property type="entry name" value="bZIP_sf"/>
</dbReference>
<keyword evidence="6" id="KW-0539">Nucleus</keyword>
<sequence length="475" mass="53864">MDLDDINPTIDTLVSATYSRFSDFDEENLYNLEFSQDSLSSSNQLPSSSTDSSPPLSINFNSGTDLESWDGNTYDDYAFNSAFSLNYDNELEEQKVFARIPQPVAQRAPRPTPPNPKNLIGIKTLVPVTPKQTVRKLSAEQNRKIKNRMYAQASRQRKKNEETEMRNKIDELQKENQQLREENCELRNRLSRYEYVEQETPQRAPTTQPLASAPPTKRKLVAAGTFLLAFGIIAVISPFSLGGHDPNIHRVSNEYLLQSTSHGRVLPDSVGEVSTNSNSSVHSDCSFKMNASEALRVKNDIDQWVRVHSFKEFDAPTLPKQLFNKDAMERFNKDGKLTKVKLQKSAVQDSAEIEPVKRSKYRSRQRTWKQLDLLRPDLSMHNRENIRMKKKQIEKLGTMIRQKSDTLYIVALQDYILLPALKRSTTSAPKVSIVLPSYPINGTMLDEYSLLRVECEVTGTGQLTISSGQLSALLP</sequence>
<keyword evidence="9" id="KW-0472">Membrane</keyword>
<feature type="compositionally biased region" description="Low complexity" evidence="8">
    <location>
        <begin position="40"/>
        <end position="57"/>
    </location>
</feature>
<dbReference type="PANTHER" id="PTHR46164:SF3">
    <property type="entry name" value="ATF6, ISOFORM C"/>
    <property type="match status" value="1"/>
</dbReference>
<keyword evidence="3" id="KW-0805">Transcription regulation</keyword>
<keyword evidence="9" id="KW-0812">Transmembrane</keyword>
<evidence type="ECO:0000313" key="12">
    <source>
        <dbReference type="Proteomes" id="UP000494206"/>
    </source>
</evidence>
<feature type="region of interest" description="Disordered" evidence="8">
    <location>
        <begin position="40"/>
        <end position="59"/>
    </location>
</feature>
<evidence type="ECO:0000256" key="3">
    <source>
        <dbReference type="ARBA" id="ARBA00023015"/>
    </source>
</evidence>
<dbReference type="CDD" id="cd14686">
    <property type="entry name" value="bZIP"/>
    <property type="match status" value="1"/>
</dbReference>
<dbReference type="GO" id="GO:0016020">
    <property type="term" value="C:membrane"/>
    <property type="evidence" value="ECO:0007669"/>
    <property type="project" value="UniProtKB-SubCell"/>
</dbReference>
<name>A0A8S1EG67_9PELO</name>
<evidence type="ECO:0000259" key="10">
    <source>
        <dbReference type="PROSITE" id="PS50217"/>
    </source>
</evidence>
<evidence type="ECO:0000256" key="1">
    <source>
        <dbReference type="ARBA" id="ARBA00004167"/>
    </source>
</evidence>
<reference evidence="11 12" key="1">
    <citation type="submission" date="2020-04" db="EMBL/GenBank/DDBJ databases">
        <authorList>
            <person name="Laetsch R D."/>
            <person name="Stevens L."/>
            <person name="Kumar S."/>
            <person name="Blaxter L. M."/>
        </authorList>
    </citation>
    <scope>NUCLEOTIDE SEQUENCE [LARGE SCALE GENOMIC DNA]</scope>
</reference>